<comment type="caution">
    <text evidence="1">The sequence shown here is derived from an EMBL/GenBank/DDBJ whole genome shotgun (WGS) entry which is preliminary data.</text>
</comment>
<name>A0A1Y4MRP5_9FIRM</name>
<dbReference type="EMBL" id="NFKP01000001">
    <property type="protein sequence ID" value="OUP71375.1"/>
    <property type="molecule type" value="Genomic_DNA"/>
</dbReference>
<protein>
    <submittedName>
        <fullName evidence="1">Uncharacterized protein</fullName>
    </submittedName>
</protein>
<accession>A0A1Y4MRP5</accession>
<gene>
    <name evidence="1" type="ORF">B5F11_00335</name>
</gene>
<proteinExistence type="predicted"/>
<evidence type="ECO:0000313" key="2">
    <source>
        <dbReference type="Proteomes" id="UP000196386"/>
    </source>
</evidence>
<reference evidence="2" key="1">
    <citation type="submission" date="2017-04" db="EMBL/GenBank/DDBJ databases">
        <title>Function of individual gut microbiota members based on whole genome sequencing of pure cultures obtained from chicken caecum.</title>
        <authorList>
            <person name="Medvecky M."/>
            <person name="Cejkova D."/>
            <person name="Polansky O."/>
            <person name="Karasova D."/>
            <person name="Kubasova T."/>
            <person name="Cizek A."/>
            <person name="Rychlik I."/>
        </authorList>
    </citation>
    <scope>NUCLEOTIDE SEQUENCE [LARGE SCALE GENOMIC DNA]</scope>
    <source>
        <strain evidence="2">An175</strain>
    </source>
</reference>
<dbReference type="Proteomes" id="UP000196386">
    <property type="component" value="Unassembled WGS sequence"/>
</dbReference>
<organism evidence="1 2">
    <name type="scientific">Anaerotruncus colihominis</name>
    <dbReference type="NCBI Taxonomy" id="169435"/>
    <lineage>
        <taxon>Bacteria</taxon>
        <taxon>Bacillati</taxon>
        <taxon>Bacillota</taxon>
        <taxon>Clostridia</taxon>
        <taxon>Eubacteriales</taxon>
        <taxon>Oscillospiraceae</taxon>
        <taxon>Anaerotruncus</taxon>
    </lineage>
</organism>
<evidence type="ECO:0000313" key="1">
    <source>
        <dbReference type="EMBL" id="OUP71375.1"/>
    </source>
</evidence>
<dbReference type="AlphaFoldDB" id="A0A1Y4MRP5"/>
<sequence>MLLERICTHRKGKQRKTEETNMMNIYQMRNSFSLKEHNTAITREDFEGSFTRTRESVRFTFNGWDGKSYDGESRSAKVYRTSLPGYENTRFVKVGKALCYIDEDSSILEKATGEYHKEAEWLVDVLRSN</sequence>